<keyword evidence="2" id="KW-1185">Reference proteome</keyword>
<comment type="caution">
    <text evidence="1">The sequence shown here is derived from an EMBL/GenBank/DDBJ whole genome shotgun (WGS) entry which is preliminary data.</text>
</comment>
<gene>
    <name evidence="1" type="ORF">V1517DRAFT_316796</name>
</gene>
<organism evidence="1 2">
    <name type="scientific">Lipomyces orientalis</name>
    <dbReference type="NCBI Taxonomy" id="1233043"/>
    <lineage>
        <taxon>Eukaryota</taxon>
        <taxon>Fungi</taxon>
        <taxon>Dikarya</taxon>
        <taxon>Ascomycota</taxon>
        <taxon>Saccharomycotina</taxon>
        <taxon>Lipomycetes</taxon>
        <taxon>Lipomycetales</taxon>
        <taxon>Lipomycetaceae</taxon>
        <taxon>Lipomyces</taxon>
    </lineage>
</organism>
<keyword evidence="1" id="KW-0378">Hydrolase</keyword>
<protein>
    <submittedName>
        <fullName evidence="1">Alpha/Beta hydrolase protein</fullName>
    </submittedName>
</protein>
<accession>A0ACC3TUB7</accession>
<dbReference type="Proteomes" id="UP001489719">
    <property type="component" value="Unassembled WGS sequence"/>
</dbReference>
<evidence type="ECO:0000313" key="2">
    <source>
        <dbReference type="Proteomes" id="UP001489719"/>
    </source>
</evidence>
<evidence type="ECO:0000313" key="1">
    <source>
        <dbReference type="EMBL" id="KAK9324558.1"/>
    </source>
</evidence>
<dbReference type="EMBL" id="MU970048">
    <property type="protein sequence ID" value="KAK9324558.1"/>
    <property type="molecule type" value="Genomic_DNA"/>
</dbReference>
<name>A0ACC3TUB7_9ASCO</name>
<reference evidence="2" key="1">
    <citation type="journal article" date="2024" name="Front. Bioeng. Biotechnol.">
        <title>Genome-scale model development and genomic sequencing of the oleaginous clade Lipomyces.</title>
        <authorList>
            <person name="Czajka J.J."/>
            <person name="Han Y."/>
            <person name="Kim J."/>
            <person name="Mondo S.J."/>
            <person name="Hofstad B.A."/>
            <person name="Robles A."/>
            <person name="Haridas S."/>
            <person name="Riley R."/>
            <person name="LaButti K."/>
            <person name="Pangilinan J."/>
            <person name="Andreopoulos W."/>
            <person name="Lipzen A."/>
            <person name="Yan J."/>
            <person name="Wang M."/>
            <person name="Ng V."/>
            <person name="Grigoriev I.V."/>
            <person name="Spatafora J.W."/>
            <person name="Magnuson J.K."/>
            <person name="Baker S.E."/>
            <person name="Pomraning K.R."/>
        </authorList>
    </citation>
    <scope>NUCLEOTIDE SEQUENCE [LARGE SCALE GENOMIC DNA]</scope>
    <source>
        <strain evidence="2">CBS 10300</strain>
    </source>
</reference>
<proteinExistence type="predicted"/>
<sequence>MQAAMARSFVMPTHITMLLGLVLLLAGVVSGIQLPFIGKPLMPSPISHEEERYAPGFTLRHIFHHGTEDHPKLHLRKDVGPSYRMASGRRSFHVSSRLKTVTRMSQRDPDFIESYLHYARTKGAVAIDFDWTHQDIMVPDITDRDTMVEFAKVTADAYVEDPTAGDWIDVGLPYNETDGFGWDSNGLRGHVFADETNTTVIIAIKGTSAALFHSDGDTVTSDKVNDNLLFSCCCARISYLWSTVCDCYEKAYTCSQSCLESALYAEDKYYRATLDIYRNTTSLYPNANIWVTGHSLGGAMSALLGRTYGLPTIAFESPGEQLAAQRLHLPFPPIPLNEITIWHVGNTADPIFMGVCNGPTSVCWLGGYAMETQCHAGLECIYDTVNDKRWHISISNHRIRPIIDMMVSYNTTPECVAPTNCQDCYDWNFD</sequence>